<dbReference type="RefSeq" id="WP_224191076.1">
    <property type="nucleotide sequence ID" value="NZ_JAIRAU010000005.1"/>
</dbReference>
<sequence>MSVRRSLAALPFLSSIVVGCYGDIELQACTYVDDPTGCSDGPGAPTTVGSTSGGTEGGDTEGGGASEGPAPTTSAPGVTTGNASETFGTPETGDPVDDPPWVAEIVCDPEIAKEVGPTLVTYTASADAVEAELLDDGVVIATAPVGEPLVFPVIGAATNNPGSELTVRVRDAGGQTAEASIFQPSVVGPPGGEIWKTIEQNDGQQSMGVGVAQQDGLALSAGVVWDGMQVLGTLRRFDEGGKWFGVPGAWTKAHPTWTGIAPLKPENVGPTALAVDAEGFIVFAATAIMLGEPRMYVVRFSPDGELVWELLHNPGTEARGVGVMPDGTIYVTGGIRTNDAPELWDMATWVYGADKTAHGVDVFRESKALDPANEWSERGRGVAVLKDGRVGVVGTREIWDPITNKLLLRGVVLLYEAHAIRVGEWSSTGNLGLQDALLAVTATDDGLAACGYVQADPNAKTQLVVRWFDDALQEQAPRVETSMGASTCNAVGYAREGRTIVGGSLVETGFGANAWIFAVEDAASPLVEYLKLDGPTQGTDQVAALACDYTCAWTGSLQVGNHFQWITGMFRG</sequence>
<feature type="compositionally biased region" description="Polar residues" evidence="1">
    <location>
        <begin position="71"/>
        <end position="89"/>
    </location>
</feature>
<keyword evidence="3" id="KW-1185">Reference proteome</keyword>
<feature type="region of interest" description="Disordered" evidence="1">
    <location>
        <begin position="40"/>
        <end position="99"/>
    </location>
</feature>
<proteinExistence type="predicted"/>
<evidence type="ECO:0000313" key="2">
    <source>
        <dbReference type="EMBL" id="MBZ5709299.1"/>
    </source>
</evidence>
<feature type="compositionally biased region" description="Low complexity" evidence="1">
    <location>
        <begin position="41"/>
        <end position="50"/>
    </location>
</feature>
<protein>
    <submittedName>
        <fullName evidence="2">Uncharacterized protein</fullName>
    </submittedName>
</protein>
<dbReference type="SUPFAM" id="SSF101898">
    <property type="entry name" value="NHL repeat"/>
    <property type="match status" value="1"/>
</dbReference>
<evidence type="ECO:0000256" key="1">
    <source>
        <dbReference type="SAM" id="MobiDB-lite"/>
    </source>
</evidence>
<gene>
    <name evidence="2" type="ORF">K7C98_08495</name>
</gene>
<dbReference type="PROSITE" id="PS51257">
    <property type="entry name" value="PROKAR_LIPOPROTEIN"/>
    <property type="match status" value="1"/>
</dbReference>
<dbReference type="EMBL" id="JAIRAU010000005">
    <property type="protein sequence ID" value="MBZ5709299.1"/>
    <property type="molecule type" value="Genomic_DNA"/>
</dbReference>
<accession>A0ABS7TM56</accession>
<organism evidence="2 3">
    <name type="scientific">Nannocystis pusilla</name>
    <dbReference type="NCBI Taxonomy" id="889268"/>
    <lineage>
        <taxon>Bacteria</taxon>
        <taxon>Pseudomonadati</taxon>
        <taxon>Myxococcota</taxon>
        <taxon>Polyangia</taxon>
        <taxon>Nannocystales</taxon>
        <taxon>Nannocystaceae</taxon>
        <taxon>Nannocystis</taxon>
    </lineage>
</organism>
<name>A0ABS7TM56_9BACT</name>
<dbReference type="Proteomes" id="UP001139031">
    <property type="component" value="Unassembled WGS sequence"/>
</dbReference>
<feature type="compositionally biased region" description="Gly residues" evidence="1">
    <location>
        <begin position="51"/>
        <end position="66"/>
    </location>
</feature>
<comment type="caution">
    <text evidence="2">The sequence shown here is derived from an EMBL/GenBank/DDBJ whole genome shotgun (WGS) entry which is preliminary data.</text>
</comment>
<evidence type="ECO:0000313" key="3">
    <source>
        <dbReference type="Proteomes" id="UP001139031"/>
    </source>
</evidence>
<reference evidence="2" key="1">
    <citation type="submission" date="2021-08" db="EMBL/GenBank/DDBJ databases">
        <authorList>
            <person name="Stevens D.C."/>
        </authorList>
    </citation>
    <scope>NUCLEOTIDE SEQUENCE</scope>
    <source>
        <strain evidence="2">DSM 53165</strain>
    </source>
</reference>